<dbReference type="FunFam" id="1.10.287.130:FF:000002">
    <property type="entry name" value="Two-component osmosensing histidine kinase"/>
    <property type="match status" value="1"/>
</dbReference>
<dbReference type="Proteomes" id="UP000256977">
    <property type="component" value="Unassembled WGS sequence"/>
</dbReference>
<dbReference type="EMBL" id="QRDZ01000019">
    <property type="protein sequence ID" value="RED65391.1"/>
    <property type="molecule type" value="Genomic_DNA"/>
</dbReference>
<feature type="domain" description="Response regulatory" evidence="21">
    <location>
        <begin position="838"/>
        <end position="954"/>
    </location>
</feature>
<name>A0A3D9IUG3_9BACL</name>
<feature type="domain" description="PAC" evidence="23">
    <location>
        <begin position="268"/>
        <end position="331"/>
    </location>
</feature>
<dbReference type="CDD" id="cd17546">
    <property type="entry name" value="REC_hyHK_CKI1_RcsC-like"/>
    <property type="match status" value="1"/>
</dbReference>
<dbReference type="InterPro" id="IPR011006">
    <property type="entry name" value="CheY-like_superfamily"/>
</dbReference>
<feature type="transmembrane region" description="Helical" evidence="19">
    <location>
        <begin position="103"/>
        <end position="124"/>
    </location>
</feature>
<dbReference type="SMART" id="SM00091">
    <property type="entry name" value="PAS"/>
    <property type="match status" value="1"/>
</dbReference>
<dbReference type="PROSITE" id="PS50109">
    <property type="entry name" value="HIS_KIN"/>
    <property type="match status" value="1"/>
</dbReference>
<dbReference type="PANTHER" id="PTHR45339">
    <property type="entry name" value="HYBRID SIGNAL TRANSDUCTION HISTIDINE KINASE J"/>
    <property type="match status" value="1"/>
</dbReference>
<dbReference type="PANTHER" id="PTHR45339:SF1">
    <property type="entry name" value="HYBRID SIGNAL TRANSDUCTION HISTIDINE KINASE J"/>
    <property type="match status" value="1"/>
</dbReference>
<dbReference type="SUPFAM" id="SSF52172">
    <property type="entry name" value="CheY-like"/>
    <property type="match status" value="1"/>
</dbReference>
<reference evidence="24 25" key="1">
    <citation type="submission" date="2018-07" db="EMBL/GenBank/DDBJ databases">
        <title>Genomic Encyclopedia of Type Strains, Phase III (KMG-III): the genomes of soil and plant-associated and newly described type strains.</title>
        <authorList>
            <person name="Whitman W."/>
        </authorList>
    </citation>
    <scope>NUCLEOTIDE SEQUENCE [LARGE SCALE GENOMIC DNA]</scope>
    <source>
        <strain evidence="24 25">CECT 7287</strain>
    </source>
</reference>
<dbReference type="InterPro" id="IPR000014">
    <property type="entry name" value="PAS"/>
</dbReference>
<dbReference type="Pfam" id="PF13426">
    <property type="entry name" value="PAS_9"/>
    <property type="match status" value="1"/>
</dbReference>
<evidence type="ECO:0000256" key="18">
    <source>
        <dbReference type="PROSITE-ProRule" id="PRU00169"/>
    </source>
</evidence>
<evidence type="ECO:0000256" key="4">
    <source>
        <dbReference type="ARBA" id="ARBA00012438"/>
    </source>
</evidence>
<accession>A0A3D9IUG3</accession>
<comment type="catalytic activity">
    <reaction evidence="1">
        <text>ATP + protein L-histidine = ADP + protein N-phospho-L-histidine.</text>
        <dbReference type="EC" id="2.7.13.3"/>
    </reaction>
</comment>
<feature type="transmembrane region" description="Helical" evidence="19">
    <location>
        <begin position="37"/>
        <end position="61"/>
    </location>
</feature>
<keyword evidence="7" id="KW-0808">Transferase</keyword>
<dbReference type="InterPro" id="IPR004358">
    <property type="entry name" value="Sig_transdc_His_kin-like_C"/>
</dbReference>
<dbReference type="InterPro" id="IPR011620">
    <property type="entry name" value="Sig_transdc_His_kinase_LytS_TM"/>
</dbReference>
<dbReference type="CDD" id="cd00130">
    <property type="entry name" value="PAS"/>
    <property type="match status" value="1"/>
</dbReference>
<evidence type="ECO:0000256" key="13">
    <source>
        <dbReference type="ARBA" id="ARBA00023012"/>
    </source>
</evidence>
<dbReference type="InterPro" id="IPR035965">
    <property type="entry name" value="PAS-like_dom_sf"/>
</dbReference>
<proteinExistence type="inferred from homology"/>
<evidence type="ECO:0000256" key="14">
    <source>
        <dbReference type="ARBA" id="ARBA00023136"/>
    </source>
</evidence>
<keyword evidence="12 19" id="KW-1133">Transmembrane helix</keyword>
<feature type="domain" description="PAS" evidence="22">
    <location>
        <begin position="332"/>
        <end position="402"/>
    </location>
</feature>
<dbReference type="InterPro" id="IPR003661">
    <property type="entry name" value="HisK_dim/P_dom"/>
</dbReference>
<evidence type="ECO:0000259" key="22">
    <source>
        <dbReference type="PROSITE" id="PS50112"/>
    </source>
</evidence>
<keyword evidence="25" id="KW-1185">Reference proteome</keyword>
<evidence type="ECO:0000256" key="2">
    <source>
        <dbReference type="ARBA" id="ARBA00004651"/>
    </source>
</evidence>
<dbReference type="InterPro" id="IPR005467">
    <property type="entry name" value="His_kinase_dom"/>
</dbReference>
<dbReference type="GO" id="GO:0005886">
    <property type="term" value="C:plasma membrane"/>
    <property type="evidence" value="ECO:0007669"/>
    <property type="project" value="UniProtKB-SubCell"/>
</dbReference>
<dbReference type="InterPro" id="IPR013767">
    <property type="entry name" value="PAS_fold"/>
</dbReference>
<dbReference type="RefSeq" id="WP_181917858.1">
    <property type="nucleotide sequence ID" value="NZ_QRDZ01000019.1"/>
</dbReference>
<keyword evidence="6 18" id="KW-0597">Phosphoprotein</keyword>
<evidence type="ECO:0000256" key="10">
    <source>
        <dbReference type="ARBA" id="ARBA00022777"/>
    </source>
</evidence>
<dbReference type="FunFam" id="3.30.565.10:FF:000010">
    <property type="entry name" value="Sensor histidine kinase RcsC"/>
    <property type="match status" value="1"/>
</dbReference>
<feature type="modified residue" description="4-aspartylphosphate" evidence="18">
    <location>
        <position position="887"/>
    </location>
</feature>
<evidence type="ECO:0000256" key="19">
    <source>
        <dbReference type="SAM" id="Phobius"/>
    </source>
</evidence>
<keyword evidence="13" id="KW-0902">Two-component regulatory system</keyword>
<dbReference type="CDD" id="cd00082">
    <property type="entry name" value="HisKA"/>
    <property type="match status" value="1"/>
</dbReference>
<feature type="transmembrane region" description="Helical" evidence="19">
    <location>
        <begin position="73"/>
        <end position="97"/>
    </location>
</feature>
<keyword evidence="9" id="KW-0547">Nucleotide-binding</keyword>
<dbReference type="Pfam" id="PF07694">
    <property type="entry name" value="5TM-5TMR_LYT"/>
    <property type="match status" value="1"/>
</dbReference>
<dbReference type="InterPro" id="IPR036097">
    <property type="entry name" value="HisK_dim/P_sf"/>
</dbReference>
<comment type="subcellular location">
    <subcellularLocation>
        <location evidence="2">Cell membrane</location>
        <topology evidence="2">Multi-pass membrane protein</topology>
    </subcellularLocation>
</comment>
<dbReference type="GO" id="GO:0005524">
    <property type="term" value="F:ATP binding"/>
    <property type="evidence" value="ECO:0007669"/>
    <property type="project" value="UniProtKB-KW"/>
</dbReference>
<dbReference type="EC" id="2.7.13.3" evidence="4"/>
<dbReference type="SUPFAM" id="SSF55874">
    <property type="entry name" value="ATPase domain of HSP90 chaperone/DNA topoisomerase II/histidine kinase"/>
    <property type="match status" value="1"/>
</dbReference>
<feature type="transmembrane region" description="Helical" evidence="19">
    <location>
        <begin position="131"/>
        <end position="152"/>
    </location>
</feature>
<organism evidence="24 25">
    <name type="scientific">Cohnella phaseoli</name>
    <dbReference type="NCBI Taxonomy" id="456490"/>
    <lineage>
        <taxon>Bacteria</taxon>
        <taxon>Bacillati</taxon>
        <taxon>Bacillota</taxon>
        <taxon>Bacilli</taxon>
        <taxon>Bacillales</taxon>
        <taxon>Paenibacillaceae</taxon>
        <taxon>Cohnella</taxon>
    </lineage>
</organism>
<sequence length="956" mass="105860">MSFLIRDLIMNSAILIAFSFLAGHLYASSARHDSWKFKLSIGSVNGIIAILLIMIGIRVNYSDVMNILDLRVLPILMSAYIGGPAAALITASMITVFRSLQNPSVFLIVLVTMHMLAYLSSWIVRHVRSFLVQWSAMIALMLLNYFGVFHFVYHVPIFTTLGPFLLICTLNALLIAAIMNFFNKQRTMGRQLRQAQQDVLDIVRMQSGFSFKLIRQDDVFVCTMLGGQLLEQLGVKSEQAIGGSITKLLSDETARKTQTYMEQLERGESVNFELQSAPETYAPGVLAEGITLKVLLITLQPIIDDGGSVAEIIGTAIDITDRKKADQRVAEEEERYRTLVESSYDFIIGLDSDGAITSVNQALCQLLQLEAEQIRGRRLTDFLFQDRRDSWSAILKQTLRDGIPQQWEWEHTDGDSTRTYSLTVSPCFPAGQNASGITATIHDLTDLISKKEAVKASEAKSRFLANMSHEIRTPLTGIIGVSQLLLDTPLSAIQWDYANKIHSSSRTLNTLINEILDFSKIEAGQISIERVPFSVGDWLADVADVVGTFIGEKPVDVVLDVAPNVPDRLIGDPLRLRQVLLNLCNNAIKFTSHGYVRVYVEAAPLGKERCSLQCTVQDTGIGIPADKLASLFQPFTQADDSISRRYGGTGLGLVISKQLVERMGGTIQARSQPGQGSLFSFELIFELEAKQIGPQPIPLERRRALVAGSSEIVRASVAGMLTSLGLRVLESRDQLAQADLLIVDLSQEHARSGRWNSLINNAHSAGIPVFVLATTFSRNLLLQRDGAEERTFTLLKPVSRKQLADALASWREHGIGREQAAASTAPVPIPEPPAGARKILLGEDNEINQLIVIELLKDKGYAVGIANNGVEALELLEREPWDLLLIDIHMPVMDGCETVSRIRQNPRFRNLPIVALTADAFKENHELYLRSGMSDILTKPFDPDQLYSKINRWLDA</sequence>
<dbReference type="Pfam" id="PF00072">
    <property type="entry name" value="Response_reg"/>
    <property type="match status" value="1"/>
</dbReference>
<evidence type="ECO:0000259" key="20">
    <source>
        <dbReference type="PROSITE" id="PS50109"/>
    </source>
</evidence>
<keyword evidence="5" id="KW-1003">Cell membrane</keyword>
<dbReference type="PRINTS" id="PR00344">
    <property type="entry name" value="BCTRLSENSOR"/>
</dbReference>
<dbReference type="Pfam" id="PF00512">
    <property type="entry name" value="HisKA"/>
    <property type="match status" value="1"/>
</dbReference>
<evidence type="ECO:0000256" key="9">
    <source>
        <dbReference type="ARBA" id="ARBA00022741"/>
    </source>
</evidence>
<dbReference type="PROSITE" id="PS50113">
    <property type="entry name" value="PAC"/>
    <property type="match status" value="1"/>
</dbReference>
<comment type="caution">
    <text evidence="24">The sequence shown here is derived from an EMBL/GenBank/DDBJ whole genome shotgun (WGS) entry which is preliminary data.</text>
</comment>
<dbReference type="Gene3D" id="3.40.50.2300">
    <property type="match status" value="1"/>
</dbReference>
<dbReference type="InterPro" id="IPR003594">
    <property type="entry name" value="HATPase_dom"/>
</dbReference>
<dbReference type="Gene3D" id="3.30.450.20">
    <property type="entry name" value="PAS domain"/>
    <property type="match status" value="2"/>
</dbReference>
<dbReference type="AlphaFoldDB" id="A0A3D9IUG3"/>
<evidence type="ECO:0000256" key="7">
    <source>
        <dbReference type="ARBA" id="ARBA00022679"/>
    </source>
</evidence>
<comment type="subunit">
    <text evidence="15">At low DSF concentrations, interacts with RpfF.</text>
</comment>
<dbReference type="SUPFAM" id="SSF55785">
    <property type="entry name" value="PYP-like sensor domain (PAS domain)"/>
    <property type="match status" value="2"/>
</dbReference>
<evidence type="ECO:0000256" key="17">
    <source>
        <dbReference type="ARBA" id="ARBA00074306"/>
    </source>
</evidence>
<dbReference type="SMART" id="SM00448">
    <property type="entry name" value="REC"/>
    <property type="match status" value="1"/>
</dbReference>
<evidence type="ECO:0000256" key="15">
    <source>
        <dbReference type="ARBA" id="ARBA00064003"/>
    </source>
</evidence>
<evidence type="ECO:0000256" key="11">
    <source>
        <dbReference type="ARBA" id="ARBA00022840"/>
    </source>
</evidence>
<evidence type="ECO:0000256" key="6">
    <source>
        <dbReference type="ARBA" id="ARBA00022553"/>
    </source>
</evidence>
<evidence type="ECO:0000259" key="23">
    <source>
        <dbReference type="PROSITE" id="PS50113"/>
    </source>
</evidence>
<evidence type="ECO:0000256" key="12">
    <source>
        <dbReference type="ARBA" id="ARBA00022989"/>
    </source>
</evidence>
<evidence type="ECO:0000256" key="5">
    <source>
        <dbReference type="ARBA" id="ARBA00022475"/>
    </source>
</evidence>
<evidence type="ECO:0000256" key="8">
    <source>
        <dbReference type="ARBA" id="ARBA00022692"/>
    </source>
</evidence>
<dbReference type="PROSITE" id="PS50112">
    <property type="entry name" value="PAS"/>
    <property type="match status" value="1"/>
</dbReference>
<evidence type="ECO:0000256" key="16">
    <source>
        <dbReference type="ARBA" id="ARBA00068150"/>
    </source>
</evidence>
<feature type="transmembrane region" description="Helical" evidence="19">
    <location>
        <begin position="164"/>
        <end position="183"/>
    </location>
</feature>
<dbReference type="InterPro" id="IPR036890">
    <property type="entry name" value="HATPase_C_sf"/>
</dbReference>
<dbReference type="SMART" id="SM00387">
    <property type="entry name" value="HATPase_c"/>
    <property type="match status" value="1"/>
</dbReference>
<evidence type="ECO:0000313" key="24">
    <source>
        <dbReference type="EMBL" id="RED65391.1"/>
    </source>
</evidence>
<gene>
    <name evidence="24" type="ORF">DFP98_11922</name>
</gene>
<dbReference type="Gene3D" id="3.30.565.10">
    <property type="entry name" value="Histidine kinase-like ATPase, C-terminal domain"/>
    <property type="match status" value="1"/>
</dbReference>
<keyword evidence="14 19" id="KW-0472">Membrane</keyword>
<dbReference type="Pfam" id="PF00989">
    <property type="entry name" value="PAS"/>
    <property type="match status" value="1"/>
</dbReference>
<feature type="domain" description="Histidine kinase" evidence="20">
    <location>
        <begin position="466"/>
        <end position="687"/>
    </location>
</feature>
<evidence type="ECO:0000259" key="21">
    <source>
        <dbReference type="PROSITE" id="PS50110"/>
    </source>
</evidence>
<dbReference type="InterPro" id="IPR001789">
    <property type="entry name" value="Sig_transdc_resp-reg_receiver"/>
</dbReference>
<keyword evidence="10" id="KW-0418">Kinase</keyword>
<evidence type="ECO:0000313" key="25">
    <source>
        <dbReference type="Proteomes" id="UP000256977"/>
    </source>
</evidence>
<dbReference type="GO" id="GO:0006355">
    <property type="term" value="P:regulation of DNA-templated transcription"/>
    <property type="evidence" value="ECO:0007669"/>
    <property type="project" value="InterPro"/>
</dbReference>
<comment type="similarity">
    <text evidence="3">In the N-terminal section; belongs to the phytochrome family.</text>
</comment>
<dbReference type="Pfam" id="PF02518">
    <property type="entry name" value="HATPase_c"/>
    <property type="match status" value="1"/>
</dbReference>
<dbReference type="GO" id="GO:0071555">
    <property type="term" value="P:cell wall organization"/>
    <property type="evidence" value="ECO:0007669"/>
    <property type="project" value="InterPro"/>
</dbReference>
<dbReference type="SMART" id="SM00388">
    <property type="entry name" value="HisKA"/>
    <property type="match status" value="1"/>
</dbReference>
<dbReference type="SUPFAM" id="SSF47384">
    <property type="entry name" value="Homodimeric domain of signal transducing histidine kinase"/>
    <property type="match status" value="1"/>
</dbReference>
<protein>
    <recommendedName>
        <fullName evidence="17">Circadian input-output histidine kinase CikA</fullName>
        <ecNumber evidence="4">2.7.13.3</ecNumber>
    </recommendedName>
    <alternativeName>
        <fullName evidence="16">Sensory/regulatory protein RpfC</fullName>
    </alternativeName>
</protein>
<dbReference type="PROSITE" id="PS50110">
    <property type="entry name" value="RESPONSE_REGULATORY"/>
    <property type="match status" value="1"/>
</dbReference>
<dbReference type="Gene3D" id="1.10.287.130">
    <property type="match status" value="1"/>
</dbReference>
<keyword evidence="8 19" id="KW-0812">Transmembrane</keyword>
<evidence type="ECO:0000256" key="1">
    <source>
        <dbReference type="ARBA" id="ARBA00000085"/>
    </source>
</evidence>
<keyword evidence="11" id="KW-0067">ATP-binding</keyword>
<dbReference type="InterPro" id="IPR000700">
    <property type="entry name" value="PAS-assoc_C"/>
</dbReference>
<dbReference type="NCBIfam" id="TIGR00229">
    <property type="entry name" value="sensory_box"/>
    <property type="match status" value="1"/>
</dbReference>
<dbReference type="GO" id="GO:0000155">
    <property type="term" value="F:phosphorelay sensor kinase activity"/>
    <property type="evidence" value="ECO:0007669"/>
    <property type="project" value="InterPro"/>
</dbReference>
<dbReference type="CDD" id="cd16922">
    <property type="entry name" value="HATPase_EvgS-ArcB-TorS-like"/>
    <property type="match status" value="1"/>
</dbReference>
<evidence type="ECO:0000256" key="3">
    <source>
        <dbReference type="ARBA" id="ARBA00006402"/>
    </source>
</evidence>